<dbReference type="InterPro" id="IPR043708">
    <property type="entry name" value="DUF5648"/>
</dbReference>
<keyword evidence="4" id="KW-1185">Reference proteome</keyword>
<protein>
    <recommendedName>
        <fullName evidence="2">MACPF domain-containing protein</fullName>
    </recommendedName>
</protein>
<dbReference type="Pfam" id="PF18885">
    <property type="entry name" value="DUF5648"/>
    <property type="match status" value="1"/>
</dbReference>
<reference evidence="4" key="1">
    <citation type="submission" date="2017-02" db="EMBL/GenBank/DDBJ databases">
        <authorList>
            <person name="Tetz G."/>
            <person name="Tetz V."/>
        </authorList>
    </citation>
    <scope>NUCLEOTIDE SEQUENCE [LARGE SCALE GENOMIC DNA]</scope>
    <source>
        <strain evidence="4">VT16-26</strain>
    </source>
</reference>
<evidence type="ECO:0000313" key="4">
    <source>
        <dbReference type="Proteomes" id="UP000196355"/>
    </source>
</evidence>
<dbReference type="InterPro" id="IPR020864">
    <property type="entry name" value="MACPF"/>
</dbReference>
<dbReference type="EMBL" id="MVAG01000142">
    <property type="protein sequence ID" value="OVE55035.1"/>
    <property type="molecule type" value="Genomic_DNA"/>
</dbReference>
<dbReference type="Proteomes" id="UP000196355">
    <property type="component" value="Unassembled WGS sequence"/>
</dbReference>
<evidence type="ECO:0000256" key="1">
    <source>
        <dbReference type="SAM" id="SignalP"/>
    </source>
</evidence>
<evidence type="ECO:0000313" key="3">
    <source>
        <dbReference type="EMBL" id="OVE55035.1"/>
    </source>
</evidence>
<feature type="chain" id="PRO_5013256211" description="MACPF domain-containing protein" evidence="1">
    <location>
        <begin position="23"/>
        <end position="460"/>
    </location>
</feature>
<accession>A0A202BUL3</accession>
<keyword evidence="1" id="KW-0732">Signal</keyword>
<comment type="caution">
    <text evidence="3">The sequence shown here is derived from an EMBL/GenBank/DDBJ whole genome shotgun (WGS) entry which is preliminary data.</text>
</comment>
<dbReference type="RefSeq" id="WP_087711612.1">
    <property type="nucleotide sequence ID" value="NZ_JAKYXK010000014.1"/>
</dbReference>
<feature type="signal peptide" evidence="1">
    <location>
        <begin position="1"/>
        <end position="22"/>
    </location>
</feature>
<organism evidence="3 4">
    <name type="scientific">Chryseobacterium mucoviscidosis</name>
    <dbReference type="NCBI Taxonomy" id="1945581"/>
    <lineage>
        <taxon>Bacteria</taxon>
        <taxon>Pseudomonadati</taxon>
        <taxon>Bacteroidota</taxon>
        <taxon>Flavobacteriia</taxon>
        <taxon>Flavobacteriales</taxon>
        <taxon>Weeksellaceae</taxon>
        <taxon>Chryseobacterium group</taxon>
        <taxon>Chryseobacterium</taxon>
    </lineage>
</organism>
<feature type="domain" description="MACPF" evidence="2">
    <location>
        <begin position="16"/>
        <end position="342"/>
    </location>
</feature>
<gene>
    <name evidence="3" type="ORF">B0E34_17555</name>
</gene>
<sequence length="460" mass="51799">MRKTLRLAPAAMLLLGVLSCSTNEILEETNESPNLSKSAKSLSAKYTSEYSYLGSGYDVTKSYAVESSTGNQVIDVYQLVNDIESTPTPFQDYKENYGENAYEYAKNVTTKVDLGGTFSLFKQSITASFNGSLTSNNKFDGKYIYGSYHLLIKQKRYKFKTPTASNLKNYLTPQFTQAVQTMTPQEIVQYYGTHILTDIYTGGKLDVMFRSETTNENRKNASEVGVKVSALNIFNINVNNNVDTSSASKNFNRTLSYRSYGGDPTKSLLGTISMDQSTPSVNIANWQSSCTPENSVFVDIAEQGVLKLYDLVDDPIKKASLKAYIDQYLIDNQVQMEYVPIDIHRYYNQSTTDHFYTKTAGAYGGYGYEGVDFRAYNYKAPSTVPIYRYWNGTDHYYTTAPGAPAGYISEGIEFYAYPSQVSGSRPVYQYFGRKRGDHYYTTSFQSYSNYNYEGIAFYAL</sequence>
<dbReference type="Pfam" id="PF01823">
    <property type="entry name" value="MACPF"/>
    <property type="match status" value="1"/>
</dbReference>
<name>A0A202BUL3_9FLAO</name>
<evidence type="ECO:0000259" key="2">
    <source>
        <dbReference type="PROSITE" id="PS51412"/>
    </source>
</evidence>
<dbReference type="AlphaFoldDB" id="A0A202BUL3"/>
<dbReference type="PROSITE" id="PS51412">
    <property type="entry name" value="MACPF_2"/>
    <property type="match status" value="1"/>
</dbReference>
<dbReference type="PROSITE" id="PS51257">
    <property type="entry name" value="PROKAR_LIPOPROTEIN"/>
    <property type="match status" value="1"/>
</dbReference>
<proteinExistence type="predicted"/>